<name>A0A915JZY0_ROMCU</name>
<proteinExistence type="predicted"/>
<reference evidence="2" key="1">
    <citation type="submission" date="2022-11" db="UniProtKB">
        <authorList>
            <consortium name="WormBaseParasite"/>
        </authorList>
    </citation>
    <scope>IDENTIFICATION</scope>
</reference>
<accession>A0A915JZY0</accession>
<dbReference type="AlphaFoldDB" id="A0A915JZY0"/>
<keyword evidence="1" id="KW-1185">Reference proteome</keyword>
<evidence type="ECO:0000313" key="1">
    <source>
        <dbReference type="Proteomes" id="UP000887565"/>
    </source>
</evidence>
<protein>
    <submittedName>
        <fullName evidence="2">Uncharacterized protein</fullName>
    </submittedName>
</protein>
<sequence length="139" mass="15411">MEMATSIGTRGWVKNLAGLRTRGLDEASVLREKCCIMAGELSAVFHCTRLQCTHLPILPNNSTPSAAKMKNSRKNNNPRFPTCGKACATVSNRDRIPLAIFNLNISFSKASLHLWKFSTTTPTNIFKTKNPTNSKKLMK</sequence>
<dbReference type="Proteomes" id="UP000887565">
    <property type="component" value="Unplaced"/>
</dbReference>
<organism evidence="1 2">
    <name type="scientific">Romanomermis culicivorax</name>
    <name type="common">Nematode worm</name>
    <dbReference type="NCBI Taxonomy" id="13658"/>
    <lineage>
        <taxon>Eukaryota</taxon>
        <taxon>Metazoa</taxon>
        <taxon>Ecdysozoa</taxon>
        <taxon>Nematoda</taxon>
        <taxon>Enoplea</taxon>
        <taxon>Dorylaimia</taxon>
        <taxon>Mermithida</taxon>
        <taxon>Mermithoidea</taxon>
        <taxon>Mermithidae</taxon>
        <taxon>Romanomermis</taxon>
    </lineage>
</organism>
<evidence type="ECO:0000313" key="2">
    <source>
        <dbReference type="WBParaSite" id="nRc.2.0.1.t31967-RA"/>
    </source>
</evidence>
<dbReference type="WBParaSite" id="nRc.2.0.1.t31967-RA">
    <property type="protein sequence ID" value="nRc.2.0.1.t31967-RA"/>
    <property type="gene ID" value="nRc.2.0.1.g31967"/>
</dbReference>